<dbReference type="AlphaFoldDB" id="A0A255DRK4"/>
<proteinExistence type="predicted"/>
<dbReference type="OrthoDB" id="5191582at2"/>
<comment type="caution">
    <text evidence="1">The sequence shown here is derived from an EMBL/GenBank/DDBJ whole genome shotgun (WGS) entry which is preliminary data.</text>
</comment>
<protein>
    <submittedName>
        <fullName evidence="1">Uncharacterized protein</fullName>
    </submittedName>
</protein>
<accession>A0A255DRK4</accession>
<evidence type="ECO:0000313" key="2">
    <source>
        <dbReference type="Proteomes" id="UP000216063"/>
    </source>
</evidence>
<dbReference type="EMBL" id="NOZR01000003">
    <property type="protein sequence ID" value="OYN81720.1"/>
    <property type="molecule type" value="Genomic_DNA"/>
</dbReference>
<keyword evidence="2" id="KW-1185">Reference proteome</keyword>
<sequence>MTQTLDAARDWLRDRVDDGEECPCCRQFAKVYKRKLNAGMARVLIAMYRKAGTDWTYLPHVDLKDGEKRRTVGHSGEMCMTRYWGLIEAYPDTKREDGSSRVGWWRLTPLGVEFVLGRTQVPKYARVYSSRCLGLTGDPVSITDALGTKFNYADLMAGV</sequence>
<name>A0A255DRK4_9MYCO</name>
<organism evidence="1 2">
    <name type="scientific">Mycolicibacterium sphagni</name>
    <dbReference type="NCBI Taxonomy" id="1786"/>
    <lineage>
        <taxon>Bacteria</taxon>
        <taxon>Bacillati</taxon>
        <taxon>Actinomycetota</taxon>
        <taxon>Actinomycetes</taxon>
        <taxon>Mycobacteriales</taxon>
        <taxon>Mycobacteriaceae</taxon>
        <taxon>Mycolicibacterium</taxon>
    </lineage>
</organism>
<reference evidence="1 2" key="1">
    <citation type="submission" date="2017-07" db="EMBL/GenBank/DDBJ databases">
        <title>The new phylogeny of genus Mycobacterium.</title>
        <authorList>
            <person name="Tortoli E."/>
            <person name="Trovato A."/>
            <person name="Cirillo D.M."/>
        </authorList>
    </citation>
    <scope>NUCLEOTIDE SEQUENCE [LARGE SCALE GENOMIC DNA]</scope>
    <source>
        <strain evidence="1 2">ATCC 33027</strain>
    </source>
</reference>
<dbReference type="Proteomes" id="UP000216063">
    <property type="component" value="Unassembled WGS sequence"/>
</dbReference>
<dbReference type="RefSeq" id="WP_094477060.1">
    <property type="nucleotide sequence ID" value="NZ_NOZR01000003.1"/>
</dbReference>
<evidence type="ECO:0000313" key="1">
    <source>
        <dbReference type="EMBL" id="OYN81720.1"/>
    </source>
</evidence>
<gene>
    <name evidence="1" type="ORF">CG716_05025</name>
</gene>